<keyword evidence="1" id="KW-1133">Transmembrane helix</keyword>
<evidence type="ECO:0008006" key="4">
    <source>
        <dbReference type="Google" id="ProtNLM"/>
    </source>
</evidence>
<proteinExistence type="predicted"/>
<dbReference type="AlphaFoldDB" id="T4VFV3"/>
<dbReference type="EMBL" id="AVNC01000022">
    <property type="protein sequence ID" value="EQK40005.1"/>
    <property type="molecule type" value="Genomic_DNA"/>
</dbReference>
<organism evidence="2 3">
    <name type="scientific">Paraclostridium bifermentans ATCC 638 = DSM 14991</name>
    <dbReference type="NCBI Taxonomy" id="1233171"/>
    <lineage>
        <taxon>Bacteria</taxon>
        <taxon>Bacillati</taxon>
        <taxon>Bacillota</taxon>
        <taxon>Clostridia</taxon>
        <taxon>Peptostreptococcales</taxon>
        <taxon>Peptostreptococcaceae</taxon>
        <taxon>Paraclostridium</taxon>
    </lineage>
</organism>
<comment type="caution">
    <text evidence="2">The sequence shown here is derived from an EMBL/GenBank/DDBJ whole genome shotgun (WGS) entry which is preliminary data.</text>
</comment>
<keyword evidence="1" id="KW-0812">Transmembrane</keyword>
<dbReference type="PATRIC" id="fig|1233171.3.peg.3411"/>
<dbReference type="Proteomes" id="UP000015688">
    <property type="component" value="Unassembled WGS sequence"/>
</dbReference>
<feature type="transmembrane region" description="Helical" evidence="1">
    <location>
        <begin position="53"/>
        <end position="71"/>
    </location>
</feature>
<gene>
    <name evidence="2" type="ORF">C672_3543</name>
</gene>
<evidence type="ECO:0000313" key="2">
    <source>
        <dbReference type="EMBL" id="EQK40005.1"/>
    </source>
</evidence>
<reference evidence="2 3" key="1">
    <citation type="submission" date="2013-06" db="EMBL/GenBank/DDBJ databases">
        <authorList>
            <person name="Walk S."/>
            <person name="Aronoff D."/>
            <person name="Young V.Y."/>
            <person name="Marsh J."/>
            <person name="Harrison L."/>
            <person name="Daugherty S.C."/>
            <person name="Shefchek K.A."/>
            <person name="Hine E.E."/>
            <person name="Tallon L.J."/>
            <person name="Sadzewicz L.K."/>
            <person name="Rasko D.A."/>
        </authorList>
    </citation>
    <scope>NUCLEOTIDE SEQUENCE [LARGE SCALE GENOMIC DNA]</scope>
    <source>
        <strain evidence="2 3">ATCC 638</strain>
    </source>
</reference>
<accession>T4VFV3</accession>
<dbReference type="RefSeq" id="WP_021434470.1">
    <property type="nucleotide sequence ID" value="NZ_AVNC01000022.1"/>
</dbReference>
<dbReference type="GeneID" id="67474472"/>
<evidence type="ECO:0000256" key="1">
    <source>
        <dbReference type="SAM" id="Phobius"/>
    </source>
</evidence>
<name>T4VFV3_PARBF</name>
<feature type="transmembrane region" description="Helical" evidence="1">
    <location>
        <begin position="207"/>
        <end position="225"/>
    </location>
</feature>
<feature type="transmembrane region" description="Helical" evidence="1">
    <location>
        <begin position="30"/>
        <end position="47"/>
    </location>
</feature>
<evidence type="ECO:0000313" key="3">
    <source>
        <dbReference type="Proteomes" id="UP000015688"/>
    </source>
</evidence>
<feature type="transmembrane region" description="Helical" evidence="1">
    <location>
        <begin position="237"/>
        <end position="256"/>
    </location>
</feature>
<keyword evidence="1" id="KW-0472">Membrane</keyword>
<protein>
    <recommendedName>
        <fullName evidence="4">Type II secretion system (T2SS), F family protein</fullName>
    </recommendedName>
</protein>
<sequence>MFFKKKKILSIDELNAYRVAYGKPIEKKELFISLGVPFAVAFFYIFILFYYWWLGLIAGVVAMGYAYAFIVPQQVKRVYEDNAFREKNNFVNNMTQILTNNDKTVLQALKTVTDRSHGEFKEDLLKLQANIVGGNNQDIQNSFQCLSEKYESDVIFSLYVEQLTTLVIEGRNNIETLKDIKTYHNEIKKRQEKFFIQKQQKERDFKFMCKVGVIFIGAISFSFGFKQFIDGYAHNPIGWIVSSVYLLMLAKIYNTFLQRMGDDSIMEVKI</sequence>